<keyword evidence="2" id="KW-1185">Reference proteome</keyword>
<dbReference type="Proteomes" id="UP000703269">
    <property type="component" value="Unassembled WGS sequence"/>
</dbReference>
<gene>
    <name evidence="1" type="ORF">PsYK624_146550</name>
</gene>
<evidence type="ECO:0000313" key="2">
    <source>
        <dbReference type="Proteomes" id="UP000703269"/>
    </source>
</evidence>
<evidence type="ECO:0000313" key="1">
    <source>
        <dbReference type="EMBL" id="GJE98425.1"/>
    </source>
</evidence>
<protein>
    <submittedName>
        <fullName evidence="1">Uncharacterized protein</fullName>
    </submittedName>
</protein>
<dbReference type="AlphaFoldDB" id="A0A9P3LKK0"/>
<sequence>MNAHISLNGAPPAHPHPNATIFTPQTWAEQLATGPQEMRTIDLELAPCSAASLEVLTSASWTNITALHELRVTLPYDAPDADAFLALARSVKTIIAALGARIGTVTLRNPLPASVLRYRAARDVAELMQRLRRVWYGVDRNLSMRCCDDKLVNVALVAAPGAPRISSDEQPRVREFFPALAQLQGVV</sequence>
<dbReference type="EMBL" id="BPQB01000087">
    <property type="protein sequence ID" value="GJE98425.1"/>
    <property type="molecule type" value="Genomic_DNA"/>
</dbReference>
<organism evidence="1 2">
    <name type="scientific">Phanerochaete sordida</name>
    <dbReference type="NCBI Taxonomy" id="48140"/>
    <lineage>
        <taxon>Eukaryota</taxon>
        <taxon>Fungi</taxon>
        <taxon>Dikarya</taxon>
        <taxon>Basidiomycota</taxon>
        <taxon>Agaricomycotina</taxon>
        <taxon>Agaricomycetes</taxon>
        <taxon>Polyporales</taxon>
        <taxon>Phanerochaetaceae</taxon>
        <taxon>Phanerochaete</taxon>
    </lineage>
</organism>
<accession>A0A9P3LKK0</accession>
<reference evidence="1 2" key="1">
    <citation type="submission" date="2021-08" db="EMBL/GenBank/DDBJ databases">
        <title>Draft Genome Sequence of Phanerochaete sordida strain YK-624.</title>
        <authorList>
            <person name="Mori T."/>
            <person name="Dohra H."/>
            <person name="Suzuki T."/>
            <person name="Kawagishi H."/>
            <person name="Hirai H."/>
        </authorList>
    </citation>
    <scope>NUCLEOTIDE SEQUENCE [LARGE SCALE GENOMIC DNA]</scope>
    <source>
        <strain evidence="1 2">YK-624</strain>
    </source>
</reference>
<proteinExistence type="predicted"/>
<comment type="caution">
    <text evidence="1">The sequence shown here is derived from an EMBL/GenBank/DDBJ whole genome shotgun (WGS) entry which is preliminary data.</text>
</comment>
<name>A0A9P3LKK0_9APHY</name>